<comment type="similarity">
    <text evidence="5 18">Belongs to the CDS family.</text>
</comment>
<keyword evidence="17" id="KW-1208">Phospholipid metabolism</keyword>
<evidence type="ECO:0000256" key="3">
    <source>
        <dbReference type="ARBA" id="ARBA00005119"/>
    </source>
</evidence>
<sequence length="227" mass="23552">MNLIHEKWGDLGVRVASAAVMLTVGVVAIAAGSLVFGALVCAVSLIGIWELVQMGRAKSAKGTFSFADFFALSGYAFFVCLAAVGLIFLYVGFSAYGVGYLVALVVVTDSLGYLVGRKVGGKKFWPSISPKKTWAGVLGGWGGVAVLALVVSTVAPISNMTLTGFVLFSVAMSFASQLGDIAQSALKRRMGVKDSSNIIPGHGGVLDRFDALLAASVVMLGCILYAI</sequence>
<evidence type="ECO:0000256" key="9">
    <source>
        <dbReference type="ARBA" id="ARBA00022516"/>
    </source>
</evidence>
<dbReference type="InterPro" id="IPR000374">
    <property type="entry name" value="PC_trans"/>
</dbReference>
<evidence type="ECO:0000256" key="15">
    <source>
        <dbReference type="ARBA" id="ARBA00023136"/>
    </source>
</evidence>
<evidence type="ECO:0000256" key="1">
    <source>
        <dbReference type="ARBA" id="ARBA00001698"/>
    </source>
</evidence>
<keyword evidence="20" id="KW-1185">Reference proteome</keyword>
<evidence type="ECO:0000256" key="4">
    <source>
        <dbReference type="ARBA" id="ARBA00005189"/>
    </source>
</evidence>
<keyword evidence="12 18" id="KW-0548">Nucleotidyltransferase</keyword>
<dbReference type="GO" id="GO:0004605">
    <property type="term" value="F:phosphatidate cytidylyltransferase activity"/>
    <property type="evidence" value="ECO:0007669"/>
    <property type="project" value="UniProtKB-EC"/>
</dbReference>
<dbReference type="PATRIC" id="fig|1397108.4.peg.528"/>
<organism evidence="19 20">
    <name type="scientific">Celeribacter marinus</name>
    <dbReference type="NCBI Taxonomy" id="1397108"/>
    <lineage>
        <taxon>Bacteria</taxon>
        <taxon>Pseudomonadati</taxon>
        <taxon>Pseudomonadota</taxon>
        <taxon>Alphaproteobacteria</taxon>
        <taxon>Rhodobacterales</taxon>
        <taxon>Roseobacteraceae</taxon>
        <taxon>Celeribacter</taxon>
    </lineage>
</organism>
<accession>A0A0N7HI78</accession>
<evidence type="ECO:0000256" key="17">
    <source>
        <dbReference type="ARBA" id="ARBA00023264"/>
    </source>
</evidence>
<dbReference type="PANTHER" id="PTHR46382:SF1">
    <property type="entry name" value="PHOSPHATIDATE CYTIDYLYLTRANSFERASE"/>
    <property type="match status" value="1"/>
</dbReference>
<dbReference type="Pfam" id="PF01148">
    <property type="entry name" value="CTP_transf_1"/>
    <property type="match status" value="1"/>
</dbReference>
<dbReference type="PANTHER" id="PTHR46382">
    <property type="entry name" value="PHOSPHATIDATE CYTIDYLYLTRANSFERASE"/>
    <property type="match status" value="1"/>
</dbReference>
<dbReference type="UniPathway" id="UPA00557">
    <property type="reaction ID" value="UER00614"/>
</dbReference>
<evidence type="ECO:0000256" key="18">
    <source>
        <dbReference type="RuleBase" id="RU003938"/>
    </source>
</evidence>
<evidence type="ECO:0000256" key="14">
    <source>
        <dbReference type="ARBA" id="ARBA00023098"/>
    </source>
</evidence>
<evidence type="ECO:0000256" key="2">
    <source>
        <dbReference type="ARBA" id="ARBA00004651"/>
    </source>
</evidence>
<dbReference type="RefSeq" id="WP_236852510.1">
    <property type="nucleotide sequence ID" value="NZ_CP012023.1"/>
</dbReference>
<comment type="catalytic activity">
    <reaction evidence="1 18">
        <text>a 1,2-diacyl-sn-glycero-3-phosphate + CTP + H(+) = a CDP-1,2-diacyl-sn-glycerol + diphosphate</text>
        <dbReference type="Rhea" id="RHEA:16229"/>
        <dbReference type="ChEBI" id="CHEBI:15378"/>
        <dbReference type="ChEBI" id="CHEBI:33019"/>
        <dbReference type="ChEBI" id="CHEBI:37563"/>
        <dbReference type="ChEBI" id="CHEBI:58332"/>
        <dbReference type="ChEBI" id="CHEBI:58608"/>
        <dbReference type="EC" id="2.7.7.41"/>
    </reaction>
</comment>
<evidence type="ECO:0000256" key="5">
    <source>
        <dbReference type="ARBA" id="ARBA00010185"/>
    </source>
</evidence>
<name>A0A0N7HI78_9RHOB</name>
<dbReference type="GO" id="GO:0005886">
    <property type="term" value="C:plasma membrane"/>
    <property type="evidence" value="ECO:0007669"/>
    <property type="project" value="UniProtKB-SubCell"/>
</dbReference>
<dbReference type="EC" id="2.7.7.41" evidence="6 18"/>
<keyword evidence="9" id="KW-0444">Lipid biosynthesis</keyword>
<protein>
    <recommendedName>
        <fullName evidence="7 18">Phosphatidate cytidylyltransferase</fullName>
        <ecNumber evidence="6 18">2.7.7.41</ecNumber>
    </recommendedName>
</protein>
<evidence type="ECO:0000256" key="7">
    <source>
        <dbReference type="ARBA" id="ARBA00019373"/>
    </source>
</evidence>
<comment type="pathway">
    <text evidence="4">Lipid metabolism.</text>
</comment>
<keyword evidence="13" id="KW-1133">Transmembrane helix</keyword>
<keyword evidence="16" id="KW-0594">Phospholipid biosynthesis</keyword>
<keyword evidence="15" id="KW-0472">Membrane</keyword>
<dbReference type="PROSITE" id="PS01315">
    <property type="entry name" value="CDS"/>
    <property type="match status" value="1"/>
</dbReference>
<dbReference type="KEGG" id="cmar:IMCC12053_512"/>
<evidence type="ECO:0000256" key="6">
    <source>
        <dbReference type="ARBA" id="ARBA00012487"/>
    </source>
</evidence>
<evidence type="ECO:0000256" key="13">
    <source>
        <dbReference type="ARBA" id="ARBA00022989"/>
    </source>
</evidence>
<evidence type="ECO:0000256" key="16">
    <source>
        <dbReference type="ARBA" id="ARBA00023209"/>
    </source>
</evidence>
<comment type="pathway">
    <text evidence="3 18">Phospholipid metabolism; CDP-diacylglycerol biosynthesis; CDP-diacylglycerol from sn-glycerol 3-phosphate: step 3/3.</text>
</comment>
<keyword evidence="8" id="KW-1003">Cell membrane</keyword>
<proteinExistence type="inferred from homology"/>
<keyword evidence="11 18" id="KW-0812">Transmembrane</keyword>
<evidence type="ECO:0000313" key="20">
    <source>
        <dbReference type="Proteomes" id="UP000064920"/>
    </source>
</evidence>
<evidence type="ECO:0000256" key="12">
    <source>
        <dbReference type="ARBA" id="ARBA00022695"/>
    </source>
</evidence>
<keyword evidence="14" id="KW-0443">Lipid metabolism</keyword>
<keyword evidence="10 18" id="KW-0808">Transferase</keyword>
<evidence type="ECO:0000256" key="8">
    <source>
        <dbReference type="ARBA" id="ARBA00022475"/>
    </source>
</evidence>
<gene>
    <name evidence="19" type="ORF">IMCC12053_512</name>
</gene>
<evidence type="ECO:0000313" key="19">
    <source>
        <dbReference type="EMBL" id="ALI54461.1"/>
    </source>
</evidence>
<evidence type="ECO:0000256" key="11">
    <source>
        <dbReference type="ARBA" id="ARBA00022692"/>
    </source>
</evidence>
<dbReference type="STRING" id="1397108.IMCC12053_512"/>
<reference evidence="19 20" key="1">
    <citation type="submission" date="2015-05" db="EMBL/GenBank/DDBJ databases">
        <authorList>
            <person name="Wang D.B."/>
            <person name="Wang M."/>
        </authorList>
    </citation>
    <scope>NUCLEOTIDE SEQUENCE [LARGE SCALE GENOMIC DNA]</scope>
    <source>
        <strain evidence="19 20">IMCC 12053</strain>
    </source>
</reference>
<dbReference type="EMBL" id="CP012023">
    <property type="protein sequence ID" value="ALI54461.1"/>
    <property type="molecule type" value="Genomic_DNA"/>
</dbReference>
<dbReference type="AlphaFoldDB" id="A0A0N7HI78"/>
<comment type="subcellular location">
    <subcellularLocation>
        <location evidence="2">Cell membrane</location>
        <topology evidence="2">Multi-pass membrane protein</topology>
    </subcellularLocation>
</comment>
<dbReference type="GO" id="GO:0016024">
    <property type="term" value="P:CDP-diacylglycerol biosynthetic process"/>
    <property type="evidence" value="ECO:0007669"/>
    <property type="project" value="UniProtKB-UniPathway"/>
</dbReference>
<evidence type="ECO:0000256" key="10">
    <source>
        <dbReference type="ARBA" id="ARBA00022679"/>
    </source>
</evidence>
<dbReference type="Proteomes" id="UP000064920">
    <property type="component" value="Chromosome"/>
</dbReference>